<evidence type="ECO:0000256" key="1">
    <source>
        <dbReference type="ARBA" id="ARBA00001974"/>
    </source>
</evidence>
<comment type="similarity">
    <text evidence="2 9">Belongs to the FMO family.</text>
</comment>
<dbReference type="Pfam" id="PF00743">
    <property type="entry name" value="FMO-like"/>
    <property type="match status" value="1"/>
</dbReference>
<dbReference type="PANTHER" id="PTHR43539:SF78">
    <property type="entry name" value="FLAVIN-CONTAINING MONOOXYGENASE"/>
    <property type="match status" value="1"/>
</dbReference>
<dbReference type="AlphaFoldDB" id="A0A8T2V0D4"/>
<dbReference type="GO" id="GO:0050660">
    <property type="term" value="F:flavin adenine dinucleotide binding"/>
    <property type="evidence" value="ECO:0007669"/>
    <property type="project" value="InterPro"/>
</dbReference>
<evidence type="ECO:0000256" key="8">
    <source>
        <dbReference type="ARBA" id="ARBA00047707"/>
    </source>
</evidence>
<comment type="cofactor">
    <cofactor evidence="1 9">
        <name>FAD</name>
        <dbReference type="ChEBI" id="CHEBI:57692"/>
    </cofactor>
</comment>
<dbReference type="InterPro" id="IPR050982">
    <property type="entry name" value="Auxin_biosynth/cation_transpt"/>
</dbReference>
<protein>
    <recommendedName>
        <fullName evidence="9">Flavin-containing monooxygenase</fullName>
        <ecNumber evidence="9">1.-.-.-</ecNumber>
    </recommendedName>
</protein>
<evidence type="ECO:0000256" key="5">
    <source>
        <dbReference type="ARBA" id="ARBA00022857"/>
    </source>
</evidence>
<name>A0A8T2V0D4_CERRI</name>
<evidence type="ECO:0000256" key="3">
    <source>
        <dbReference type="ARBA" id="ARBA00022630"/>
    </source>
</evidence>
<dbReference type="PRINTS" id="PR00469">
    <property type="entry name" value="PNDRDTASEII"/>
</dbReference>
<dbReference type="GO" id="GO:0050661">
    <property type="term" value="F:NADP binding"/>
    <property type="evidence" value="ECO:0007669"/>
    <property type="project" value="InterPro"/>
</dbReference>
<dbReference type="InterPro" id="IPR036188">
    <property type="entry name" value="FAD/NAD-bd_sf"/>
</dbReference>
<dbReference type="Proteomes" id="UP000825935">
    <property type="component" value="Chromosome 4"/>
</dbReference>
<organism evidence="10 11">
    <name type="scientific">Ceratopteris richardii</name>
    <name type="common">Triangle waterfern</name>
    <dbReference type="NCBI Taxonomy" id="49495"/>
    <lineage>
        <taxon>Eukaryota</taxon>
        <taxon>Viridiplantae</taxon>
        <taxon>Streptophyta</taxon>
        <taxon>Embryophyta</taxon>
        <taxon>Tracheophyta</taxon>
        <taxon>Polypodiopsida</taxon>
        <taxon>Polypodiidae</taxon>
        <taxon>Polypodiales</taxon>
        <taxon>Pteridineae</taxon>
        <taxon>Pteridaceae</taxon>
        <taxon>Parkerioideae</taxon>
        <taxon>Ceratopteris</taxon>
    </lineage>
</organism>
<evidence type="ECO:0000313" key="10">
    <source>
        <dbReference type="EMBL" id="KAH7439255.1"/>
    </source>
</evidence>
<keyword evidence="7 9" id="KW-0503">Monooxygenase</keyword>
<reference evidence="10" key="1">
    <citation type="submission" date="2021-08" db="EMBL/GenBank/DDBJ databases">
        <title>WGS assembly of Ceratopteris richardii.</title>
        <authorList>
            <person name="Marchant D.B."/>
            <person name="Chen G."/>
            <person name="Jenkins J."/>
            <person name="Shu S."/>
            <person name="Leebens-Mack J."/>
            <person name="Grimwood J."/>
            <person name="Schmutz J."/>
            <person name="Soltis P."/>
            <person name="Soltis D."/>
            <person name="Chen Z.-H."/>
        </authorList>
    </citation>
    <scope>NUCLEOTIDE SEQUENCE</scope>
    <source>
        <strain evidence="10">Whitten #5841</strain>
        <tissue evidence="10">Leaf</tissue>
    </source>
</reference>
<dbReference type="Gene3D" id="3.50.50.60">
    <property type="entry name" value="FAD/NAD(P)-binding domain"/>
    <property type="match status" value="1"/>
</dbReference>
<dbReference type="FunFam" id="3.50.50.60:FF:000100">
    <property type="entry name" value="Flavin-containing monooxygenase"/>
    <property type="match status" value="1"/>
</dbReference>
<dbReference type="OrthoDB" id="66881at2759"/>
<keyword evidence="5" id="KW-0521">NADP</keyword>
<evidence type="ECO:0000256" key="4">
    <source>
        <dbReference type="ARBA" id="ARBA00022827"/>
    </source>
</evidence>
<dbReference type="EMBL" id="CM035409">
    <property type="protein sequence ID" value="KAH7439255.1"/>
    <property type="molecule type" value="Genomic_DNA"/>
</dbReference>
<dbReference type="GO" id="GO:0004499">
    <property type="term" value="F:N,N-dimethylaniline monooxygenase activity"/>
    <property type="evidence" value="ECO:0007669"/>
    <property type="project" value="InterPro"/>
</dbReference>
<dbReference type="PRINTS" id="PR00368">
    <property type="entry name" value="FADPNR"/>
</dbReference>
<comment type="catalytic activity">
    <reaction evidence="8">
        <text>indole-3-pyruvate + NADPH + O2 + H(+) = (indol-3-yl)acetate + CO2 + NADP(+) + H2O</text>
        <dbReference type="Rhea" id="RHEA:34331"/>
        <dbReference type="ChEBI" id="CHEBI:15377"/>
        <dbReference type="ChEBI" id="CHEBI:15378"/>
        <dbReference type="ChEBI" id="CHEBI:15379"/>
        <dbReference type="ChEBI" id="CHEBI:16526"/>
        <dbReference type="ChEBI" id="CHEBI:17640"/>
        <dbReference type="ChEBI" id="CHEBI:30854"/>
        <dbReference type="ChEBI" id="CHEBI:57783"/>
        <dbReference type="ChEBI" id="CHEBI:58349"/>
        <dbReference type="EC" id="1.14.13.168"/>
    </reaction>
</comment>
<keyword evidence="4 9" id="KW-0274">FAD</keyword>
<keyword evidence="3 9" id="KW-0285">Flavoprotein</keyword>
<keyword evidence="11" id="KW-1185">Reference proteome</keyword>
<proteinExistence type="inferred from homology"/>
<dbReference type="GO" id="GO:0103075">
    <property type="term" value="F:indole-3-pyruvate monooxygenase activity"/>
    <property type="evidence" value="ECO:0007669"/>
    <property type="project" value="UniProtKB-EC"/>
</dbReference>
<comment type="caution">
    <text evidence="10">The sequence shown here is derived from an EMBL/GenBank/DDBJ whole genome shotgun (WGS) entry which is preliminary data.</text>
</comment>
<evidence type="ECO:0000256" key="9">
    <source>
        <dbReference type="RuleBase" id="RU361177"/>
    </source>
</evidence>
<dbReference type="EC" id="1.-.-.-" evidence="9"/>
<evidence type="ECO:0000313" key="11">
    <source>
        <dbReference type="Proteomes" id="UP000825935"/>
    </source>
</evidence>
<gene>
    <name evidence="10" type="ORF">KP509_04G052300</name>
</gene>
<dbReference type="InterPro" id="IPR020946">
    <property type="entry name" value="Flavin_mOase-like"/>
</dbReference>
<dbReference type="OMA" id="VCVASMW"/>
<evidence type="ECO:0000256" key="6">
    <source>
        <dbReference type="ARBA" id="ARBA00023002"/>
    </source>
</evidence>
<accession>A0A8T2V0D4</accession>
<sequence length="452" mass="50305">MCRMPEPRNTATRSQPRVDDAEVRIRKHEWEEAVSTHFVELFGKSSNDMLLRSDHQSLPREPFSINWVEGVIIVGAGPAGLATAACLSKQGVPSLILEREDCIGSLWRYRTYDRLRLHIAKNFCELPFKPFPASFPTFPTRAQFLEYLDEYAREFDIRPQFNECVKEATYCPGTGLWRVESRGPLGSRTFIGRWLVVATGENAEPSWPDVPGMETFNGSLLHSCDYKSGAEFAGKRVLVVGGGNSGLEVSLDLANHQAAVFLSVRGEVHVLPKEMLGFSTFSIAMTLLKYLSLQWTDRVLLLLSRIILGETSQLGFRRPNLGPMEMKSKEGKTPCLDAGTLSKIREGCIEVVSEVESFDSTGCYYMDGTPRMEFDAVILATGFKSNVPKWLKEGDLFSSEGFPKPGAPCNWKGRNGLYSAGFARKGLLGVSMDALNIAKDIASLYIRQNTML</sequence>
<dbReference type="PANTHER" id="PTHR43539">
    <property type="entry name" value="FLAVIN-BINDING MONOOXYGENASE-LIKE PROTEIN (AFU_ORTHOLOGUE AFUA_4G09220)"/>
    <property type="match status" value="1"/>
</dbReference>
<dbReference type="SUPFAM" id="SSF51905">
    <property type="entry name" value="FAD/NAD(P)-binding domain"/>
    <property type="match status" value="2"/>
</dbReference>
<evidence type="ECO:0000256" key="2">
    <source>
        <dbReference type="ARBA" id="ARBA00009183"/>
    </source>
</evidence>
<keyword evidence="6 9" id="KW-0560">Oxidoreductase</keyword>
<evidence type="ECO:0000256" key="7">
    <source>
        <dbReference type="ARBA" id="ARBA00023033"/>
    </source>
</evidence>